<evidence type="ECO:0000313" key="1">
    <source>
        <dbReference type="EMBL" id="RXT28002.1"/>
    </source>
</evidence>
<sequence length="183" mass="21076">MDDEATHLTPGEVRRTIGRLRRPDLLRLAALARVWATGLRQHGADDLLNEALDRVLSGRRPWPSDVPLPAFLSQVMRSIASQWRQEDRREPLKEDEDKIFEEESHNPAACYEMADLVSRMQRALGADPPALGVFQHILADSDREDAQAALRMNTTQYDTARRRMMRQLFEAFHSGWNHESPRH</sequence>
<dbReference type="EMBL" id="MZMU01000003">
    <property type="protein sequence ID" value="RXT28002.1"/>
    <property type="molecule type" value="Genomic_DNA"/>
</dbReference>
<dbReference type="RefSeq" id="WP_129417613.1">
    <property type="nucleotide sequence ID" value="NZ_MZMU01000003.1"/>
</dbReference>
<dbReference type="AlphaFoldDB" id="A0A4Q1U8G8"/>
<comment type="caution">
    <text evidence="1">The sequence shown here is derived from an EMBL/GenBank/DDBJ whole genome shotgun (WGS) entry which is preliminary data.</text>
</comment>
<name>A0A4Q1U8G8_RHILE</name>
<reference evidence="1 2" key="1">
    <citation type="submission" date="2017-03" db="EMBL/GenBank/DDBJ databases">
        <authorList>
            <person name="Safronova V.I."/>
            <person name="Sazanova A.L."/>
            <person name="Chirak E.R."/>
        </authorList>
    </citation>
    <scope>NUCLEOTIDE SEQUENCE [LARGE SCALE GENOMIC DNA]</scope>
    <source>
        <strain evidence="1 2">Tri-43</strain>
    </source>
</reference>
<organism evidence="1 2">
    <name type="scientific">Rhizobium leguminosarum</name>
    <dbReference type="NCBI Taxonomy" id="384"/>
    <lineage>
        <taxon>Bacteria</taxon>
        <taxon>Pseudomonadati</taxon>
        <taxon>Pseudomonadota</taxon>
        <taxon>Alphaproteobacteria</taxon>
        <taxon>Hyphomicrobiales</taxon>
        <taxon>Rhizobiaceae</taxon>
        <taxon>Rhizobium/Agrobacterium group</taxon>
        <taxon>Rhizobium</taxon>
    </lineage>
</organism>
<dbReference type="Proteomes" id="UP000290767">
    <property type="component" value="Unassembled WGS sequence"/>
</dbReference>
<accession>A0A4Q1U8G8</accession>
<gene>
    <name evidence="1" type="ORF">B5P46_04095</name>
</gene>
<evidence type="ECO:0000313" key="2">
    <source>
        <dbReference type="Proteomes" id="UP000290767"/>
    </source>
</evidence>
<proteinExistence type="predicted"/>
<protein>
    <submittedName>
        <fullName evidence="1">Uncharacterized protein</fullName>
    </submittedName>
</protein>